<sequence length="117" mass="12961">MFVHLVGELFAVPALLENVNKMQSACMSGFERLRPYHLHSFYAHNAGADIDSIGDIEALSTWSAWRAGATLLDSSGREKIPHYAARYIDSGPVIGQEAPQLHGRVTELRTRMYQTSG</sequence>
<name>C6HDF7_AJECH</name>
<proteinExistence type="predicted"/>
<dbReference type="HOGENOM" id="CLU_2084198_0_0_1"/>
<dbReference type="VEuPathDB" id="FungiDB:HCDG_04238"/>
<evidence type="ECO:0000313" key="1">
    <source>
        <dbReference type="EMBL" id="EER41591.1"/>
    </source>
</evidence>
<accession>C6HDF7</accession>
<dbReference type="AlphaFoldDB" id="C6HDF7"/>
<evidence type="ECO:0000313" key="2">
    <source>
        <dbReference type="Proteomes" id="UP000002624"/>
    </source>
</evidence>
<dbReference type="Proteomes" id="UP000002624">
    <property type="component" value="Unassembled WGS sequence"/>
</dbReference>
<gene>
    <name evidence="1" type="ORF">HCDG_04238</name>
</gene>
<dbReference type="OMA" id="LRTRMYQ"/>
<reference evidence="2" key="1">
    <citation type="submission" date="2009-05" db="EMBL/GenBank/DDBJ databases">
        <title>The genome sequence of Ajellomyces capsulatus strain H143.</title>
        <authorList>
            <person name="Champion M."/>
            <person name="Cuomo C.A."/>
            <person name="Ma L.-J."/>
            <person name="Henn M.R."/>
            <person name="Sil A."/>
            <person name="Goldman B."/>
            <person name="Young S.K."/>
            <person name="Kodira C.D."/>
            <person name="Zeng Q."/>
            <person name="Koehrsen M."/>
            <person name="Alvarado L."/>
            <person name="Berlin A.M."/>
            <person name="Borenstein D."/>
            <person name="Chen Z."/>
            <person name="Engels R."/>
            <person name="Freedman E."/>
            <person name="Gellesch M."/>
            <person name="Goldberg J."/>
            <person name="Griggs A."/>
            <person name="Gujja S."/>
            <person name="Heiman D.I."/>
            <person name="Hepburn T.A."/>
            <person name="Howarth C."/>
            <person name="Jen D."/>
            <person name="Larson L."/>
            <person name="Lewis B."/>
            <person name="Mehta T."/>
            <person name="Park D."/>
            <person name="Pearson M."/>
            <person name="Roberts A."/>
            <person name="Saif S."/>
            <person name="Shea T.D."/>
            <person name="Shenoy N."/>
            <person name="Sisk P."/>
            <person name="Stolte C."/>
            <person name="Sykes S."/>
            <person name="Walk T."/>
            <person name="White J."/>
            <person name="Yandava C."/>
            <person name="Klein B."/>
            <person name="McEwen J.G."/>
            <person name="Puccia R."/>
            <person name="Goldman G.H."/>
            <person name="Felipe M.S."/>
            <person name="Nino-Vega G."/>
            <person name="San-Blas G."/>
            <person name="Taylor J.W."/>
            <person name="Mendoza L."/>
            <person name="Galagan J.E."/>
            <person name="Nusbaum C."/>
            <person name="Birren B.W."/>
        </authorList>
    </citation>
    <scope>NUCLEOTIDE SEQUENCE [LARGE SCALE GENOMIC DNA]</scope>
    <source>
        <strain evidence="2">H143</strain>
    </source>
</reference>
<organism evidence="1 2">
    <name type="scientific">Ajellomyces capsulatus (strain H143)</name>
    <name type="common">Darling's disease fungus</name>
    <name type="synonym">Histoplasma capsulatum</name>
    <dbReference type="NCBI Taxonomy" id="544712"/>
    <lineage>
        <taxon>Eukaryota</taxon>
        <taxon>Fungi</taxon>
        <taxon>Dikarya</taxon>
        <taxon>Ascomycota</taxon>
        <taxon>Pezizomycotina</taxon>
        <taxon>Eurotiomycetes</taxon>
        <taxon>Eurotiomycetidae</taxon>
        <taxon>Onygenales</taxon>
        <taxon>Ajellomycetaceae</taxon>
        <taxon>Histoplasma</taxon>
    </lineage>
</organism>
<protein>
    <submittedName>
        <fullName evidence="1">Uncharacterized protein</fullName>
    </submittedName>
</protein>
<dbReference type="EMBL" id="GG692423">
    <property type="protein sequence ID" value="EER41591.1"/>
    <property type="molecule type" value="Genomic_DNA"/>
</dbReference>